<evidence type="ECO:0000313" key="2">
    <source>
        <dbReference type="Proteomes" id="UP000615446"/>
    </source>
</evidence>
<reference evidence="1" key="1">
    <citation type="submission" date="2019-10" db="EMBL/GenBank/DDBJ databases">
        <title>Conservation and host-specific expression of non-tandemly repeated heterogenous ribosome RNA gene in arbuscular mycorrhizal fungi.</title>
        <authorList>
            <person name="Maeda T."/>
            <person name="Kobayashi Y."/>
            <person name="Nakagawa T."/>
            <person name="Ezawa T."/>
            <person name="Yamaguchi K."/>
            <person name="Bino T."/>
            <person name="Nishimoto Y."/>
            <person name="Shigenobu S."/>
            <person name="Kawaguchi M."/>
        </authorList>
    </citation>
    <scope>NUCLEOTIDE SEQUENCE</scope>
    <source>
        <strain evidence="1">HR1</strain>
    </source>
</reference>
<accession>A0A8H3M2T2</accession>
<sequence>MNILDTKDLSWNIGKMIGHLISNYYSIYYETRYAPASYGATLLPNGSIPAITRCEHIAIVQYMIVLFGKNNKRPFDVSDYKLYGDRDVLFLNINDNEILFGTTSFEPPKKKKYPFLS</sequence>
<comment type="caution">
    <text evidence="1">The sequence shown here is derived from an EMBL/GenBank/DDBJ whole genome shotgun (WGS) entry which is preliminary data.</text>
</comment>
<dbReference type="EMBL" id="BLAL01000281">
    <property type="protein sequence ID" value="GES99608.1"/>
    <property type="molecule type" value="Genomic_DNA"/>
</dbReference>
<evidence type="ECO:0000313" key="1">
    <source>
        <dbReference type="EMBL" id="GES99608.1"/>
    </source>
</evidence>
<name>A0A8H3M2T2_9GLOM</name>
<organism evidence="1 2">
    <name type="scientific">Rhizophagus clarus</name>
    <dbReference type="NCBI Taxonomy" id="94130"/>
    <lineage>
        <taxon>Eukaryota</taxon>
        <taxon>Fungi</taxon>
        <taxon>Fungi incertae sedis</taxon>
        <taxon>Mucoromycota</taxon>
        <taxon>Glomeromycotina</taxon>
        <taxon>Glomeromycetes</taxon>
        <taxon>Glomerales</taxon>
        <taxon>Glomeraceae</taxon>
        <taxon>Rhizophagus</taxon>
    </lineage>
</organism>
<dbReference type="AlphaFoldDB" id="A0A8H3M2T2"/>
<dbReference type="Proteomes" id="UP000615446">
    <property type="component" value="Unassembled WGS sequence"/>
</dbReference>
<proteinExistence type="predicted"/>
<protein>
    <submittedName>
        <fullName evidence="1">Uncharacterized protein</fullName>
    </submittedName>
</protein>
<gene>
    <name evidence="1" type="ORF">RCL2_002609700</name>
</gene>